<comment type="caution">
    <text evidence="1">The sequence shown here is derived from an EMBL/GenBank/DDBJ whole genome shotgun (WGS) entry which is preliminary data.</text>
</comment>
<evidence type="ECO:0000313" key="1">
    <source>
        <dbReference type="EMBL" id="MCI44354.1"/>
    </source>
</evidence>
<sequence length="21" mass="2163">MEGGCVPVGAQTLKSVKCVKQ</sequence>
<dbReference type="AlphaFoldDB" id="A0A392S853"/>
<dbReference type="EMBL" id="LXQA010329427">
    <property type="protein sequence ID" value="MCI44354.1"/>
    <property type="molecule type" value="Genomic_DNA"/>
</dbReference>
<proteinExistence type="predicted"/>
<evidence type="ECO:0000313" key="2">
    <source>
        <dbReference type="Proteomes" id="UP000265520"/>
    </source>
</evidence>
<organism evidence="1 2">
    <name type="scientific">Trifolium medium</name>
    <dbReference type="NCBI Taxonomy" id="97028"/>
    <lineage>
        <taxon>Eukaryota</taxon>
        <taxon>Viridiplantae</taxon>
        <taxon>Streptophyta</taxon>
        <taxon>Embryophyta</taxon>
        <taxon>Tracheophyta</taxon>
        <taxon>Spermatophyta</taxon>
        <taxon>Magnoliopsida</taxon>
        <taxon>eudicotyledons</taxon>
        <taxon>Gunneridae</taxon>
        <taxon>Pentapetalae</taxon>
        <taxon>rosids</taxon>
        <taxon>fabids</taxon>
        <taxon>Fabales</taxon>
        <taxon>Fabaceae</taxon>
        <taxon>Papilionoideae</taxon>
        <taxon>50 kb inversion clade</taxon>
        <taxon>NPAAA clade</taxon>
        <taxon>Hologalegina</taxon>
        <taxon>IRL clade</taxon>
        <taxon>Trifolieae</taxon>
        <taxon>Trifolium</taxon>
    </lineage>
</organism>
<feature type="non-terminal residue" evidence="1">
    <location>
        <position position="21"/>
    </location>
</feature>
<dbReference type="Proteomes" id="UP000265520">
    <property type="component" value="Unassembled WGS sequence"/>
</dbReference>
<accession>A0A392S853</accession>
<keyword evidence="2" id="KW-1185">Reference proteome</keyword>
<name>A0A392S853_9FABA</name>
<reference evidence="1 2" key="1">
    <citation type="journal article" date="2018" name="Front. Plant Sci.">
        <title>Red Clover (Trifolium pratense) and Zigzag Clover (T. medium) - A Picture of Genomic Similarities and Differences.</title>
        <authorList>
            <person name="Dluhosova J."/>
            <person name="Istvanek J."/>
            <person name="Nedelnik J."/>
            <person name="Repkova J."/>
        </authorList>
    </citation>
    <scope>NUCLEOTIDE SEQUENCE [LARGE SCALE GENOMIC DNA]</scope>
    <source>
        <strain evidence="2">cv. 10/8</strain>
        <tissue evidence="1">Leaf</tissue>
    </source>
</reference>
<protein>
    <submittedName>
        <fullName evidence="1">Uncharacterized protein</fullName>
    </submittedName>
</protein>